<feature type="transmembrane region" description="Helical" evidence="9">
    <location>
        <begin position="70"/>
        <end position="91"/>
    </location>
</feature>
<name>A0ABS1VNF4_9ACTN</name>
<dbReference type="CDD" id="cd06582">
    <property type="entry name" value="TM_PBP1_LivH_like"/>
    <property type="match status" value="1"/>
</dbReference>
<keyword evidence="7 9" id="KW-0472">Membrane</keyword>
<evidence type="ECO:0000256" key="6">
    <source>
        <dbReference type="ARBA" id="ARBA00022989"/>
    </source>
</evidence>
<reference evidence="10 11" key="1">
    <citation type="submission" date="2021-01" db="EMBL/GenBank/DDBJ databases">
        <title>Actinoplanes sp. nov. LDG1-01 isolated from lichen.</title>
        <authorList>
            <person name="Saeng-In P."/>
            <person name="Phongsopitanun W."/>
            <person name="Kanchanasin P."/>
            <person name="Yuki M."/>
            <person name="Kudo T."/>
            <person name="Ohkuma M."/>
            <person name="Tanasupawat S."/>
        </authorList>
    </citation>
    <scope>NUCLEOTIDE SEQUENCE [LARGE SCALE GENOMIC DNA]</scope>
    <source>
        <strain evidence="10 11">LDG1-01</strain>
    </source>
</reference>
<dbReference type="NCBIfam" id="TIGR03409">
    <property type="entry name" value="urea_trans_UrtB"/>
    <property type="match status" value="1"/>
</dbReference>
<feature type="transmembrane region" description="Helical" evidence="9">
    <location>
        <begin position="12"/>
        <end position="30"/>
    </location>
</feature>
<feature type="transmembrane region" description="Helical" evidence="9">
    <location>
        <begin position="220"/>
        <end position="237"/>
    </location>
</feature>
<keyword evidence="2" id="KW-0813">Transport</keyword>
<dbReference type="RefSeq" id="WP_202992830.1">
    <property type="nucleotide sequence ID" value="NZ_JAENHO010000005.1"/>
</dbReference>
<feature type="transmembrane region" description="Helical" evidence="9">
    <location>
        <begin position="42"/>
        <end position="64"/>
    </location>
</feature>
<comment type="caution">
    <text evidence="10">The sequence shown here is derived from an EMBL/GenBank/DDBJ whole genome shotgun (WGS) entry which is preliminary data.</text>
</comment>
<keyword evidence="6 9" id="KW-1133">Transmembrane helix</keyword>
<feature type="transmembrane region" description="Helical" evidence="9">
    <location>
        <begin position="194"/>
        <end position="214"/>
    </location>
</feature>
<evidence type="ECO:0000256" key="2">
    <source>
        <dbReference type="ARBA" id="ARBA00022448"/>
    </source>
</evidence>
<accession>A0ABS1VNF4</accession>
<protein>
    <submittedName>
        <fullName evidence="10">Urea ABC transporter permease subunit UrtB</fullName>
    </submittedName>
</protein>
<evidence type="ECO:0000256" key="1">
    <source>
        <dbReference type="ARBA" id="ARBA00004651"/>
    </source>
</evidence>
<dbReference type="EMBL" id="JAENHO010000005">
    <property type="protein sequence ID" value="MBL7256283.1"/>
    <property type="molecule type" value="Genomic_DNA"/>
</dbReference>
<comment type="subcellular location">
    <subcellularLocation>
        <location evidence="1">Cell membrane</location>
        <topology evidence="1">Multi-pass membrane protein</topology>
    </subcellularLocation>
</comment>
<evidence type="ECO:0000256" key="3">
    <source>
        <dbReference type="ARBA" id="ARBA00022475"/>
    </source>
</evidence>
<evidence type="ECO:0000313" key="10">
    <source>
        <dbReference type="EMBL" id="MBL7256283.1"/>
    </source>
</evidence>
<organism evidence="10 11">
    <name type="scientific">Paractinoplanes lichenicola</name>
    <dbReference type="NCBI Taxonomy" id="2802976"/>
    <lineage>
        <taxon>Bacteria</taxon>
        <taxon>Bacillati</taxon>
        <taxon>Actinomycetota</taxon>
        <taxon>Actinomycetes</taxon>
        <taxon>Micromonosporales</taxon>
        <taxon>Micromonosporaceae</taxon>
        <taxon>Paractinoplanes</taxon>
    </lineage>
</organism>
<evidence type="ECO:0000256" key="5">
    <source>
        <dbReference type="ARBA" id="ARBA00022970"/>
    </source>
</evidence>
<evidence type="ECO:0000256" key="4">
    <source>
        <dbReference type="ARBA" id="ARBA00022692"/>
    </source>
</evidence>
<dbReference type="PANTHER" id="PTHR11795:SF447">
    <property type="entry name" value="ABC TRANSPORTER PERMEASE PROTEIN"/>
    <property type="match status" value="1"/>
</dbReference>
<keyword evidence="11" id="KW-1185">Reference proteome</keyword>
<evidence type="ECO:0000256" key="9">
    <source>
        <dbReference type="SAM" id="Phobius"/>
    </source>
</evidence>
<dbReference type="Proteomes" id="UP000598996">
    <property type="component" value="Unassembled WGS sequence"/>
</dbReference>
<keyword evidence="4 9" id="KW-0812">Transmembrane</keyword>
<comment type="similarity">
    <text evidence="8">Belongs to the binding-protein-dependent transport system permease family. LivHM subfamily.</text>
</comment>
<keyword evidence="3" id="KW-1003">Cell membrane</keyword>
<proteinExistence type="inferred from homology"/>
<evidence type="ECO:0000313" key="11">
    <source>
        <dbReference type="Proteomes" id="UP000598996"/>
    </source>
</evidence>
<sequence length="294" mass="30942">MDALIAPLLNGSAQGALLLLAALGLSLTFGQMGVINMAHGEFLMIGAFAAYLVQQVITASNLSIPVALPVAFVVAGLFGLLLEVTIIRWMYRRPLDTLLVTVGVGLILQQAALQIFPSQGVPVEKPGWLDGQLTVLGYGWPLRQLFTILLATVCVAALSAWLKYTPFGRRIRATVANRDLAETTGISTRGIDRLTFFVGSGLAGVAGVAASLIGGTNSQMGAQYIIPAFLVVAAGGIGQLKGTIVAAWAVGVALAFFAYWTTGSLAQVLAFILVIVFLQLRPQGLFTVRTRSLA</sequence>
<dbReference type="InterPro" id="IPR052157">
    <property type="entry name" value="BCAA_transport_permease"/>
</dbReference>
<dbReference type="InterPro" id="IPR017779">
    <property type="entry name" value="ABC_UrtB_bac"/>
</dbReference>
<dbReference type="InterPro" id="IPR001851">
    <property type="entry name" value="ABC_transp_permease"/>
</dbReference>
<evidence type="ECO:0000256" key="7">
    <source>
        <dbReference type="ARBA" id="ARBA00023136"/>
    </source>
</evidence>
<dbReference type="PANTHER" id="PTHR11795">
    <property type="entry name" value="BRANCHED-CHAIN AMINO ACID TRANSPORT SYSTEM PERMEASE PROTEIN LIVH"/>
    <property type="match status" value="1"/>
</dbReference>
<evidence type="ECO:0000256" key="8">
    <source>
        <dbReference type="ARBA" id="ARBA00037998"/>
    </source>
</evidence>
<feature type="transmembrane region" description="Helical" evidence="9">
    <location>
        <begin position="98"/>
        <end position="116"/>
    </location>
</feature>
<dbReference type="Pfam" id="PF02653">
    <property type="entry name" value="BPD_transp_2"/>
    <property type="match status" value="1"/>
</dbReference>
<feature type="transmembrane region" description="Helical" evidence="9">
    <location>
        <begin position="145"/>
        <end position="162"/>
    </location>
</feature>
<keyword evidence="5" id="KW-0029">Amino-acid transport</keyword>
<gene>
    <name evidence="10" type="primary">urtB</name>
    <name evidence="10" type="ORF">JKJ07_18465</name>
</gene>